<dbReference type="HOGENOM" id="CLU_1841786_0_0_6"/>
<gene>
    <name evidence="2" type="ordered locus">CBUD_0734</name>
</gene>
<dbReference type="RefSeq" id="WP_010957760.1">
    <property type="nucleotide sequence ID" value="NC_009727.1"/>
</dbReference>
<keyword evidence="1" id="KW-0472">Membrane</keyword>
<accession>A9KDR0</accession>
<reference evidence="2 3" key="1">
    <citation type="journal article" date="2009" name="Infect. Immun.">
        <title>Comparative genomics reveal extensive transposon-mediated genomic plasticity and diversity among potential effector proteins within the genus Coxiella.</title>
        <authorList>
            <person name="Beare P.A."/>
            <person name="Unsworth N."/>
            <person name="Andoh M."/>
            <person name="Voth D.E."/>
            <person name="Omsland A."/>
            <person name="Gilk S.D."/>
            <person name="Williams K.P."/>
            <person name="Sobral B.W."/>
            <person name="Kupko J.J.III."/>
            <person name="Porcella S.F."/>
            <person name="Samuel J.E."/>
            <person name="Heinzen R.A."/>
        </authorList>
    </citation>
    <scope>NUCLEOTIDE SEQUENCE [LARGE SCALE GENOMIC DNA]</scope>
    <source>
        <strain evidence="2 3">Dugway 5J108-111</strain>
    </source>
</reference>
<dbReference type="EMBL" id="CP000733">
    <property type="protein sequence ID" value="ABS77859.2"/>
    <property type="molecule type" value="Genomic_DNA"/>
</dbReference>
<feature type="transmembrane region" description="Helical" evidence="1">
    <location>
        <begin position="7"/>
        <end position="34"/>
    </location>
</feature>
<evidence type="ECO:0000313" key="2">
    <source>
        <dbReference type="EMBL" id="ABS77859.2"/>
    </source>
</evidence>
<evidence type="ECO:0000313" key="3">
    <source>
        <dbReference type="Proteomes" id="UP000008555"/>
    </source>
</evidence>
<proteinExistence type="predicted"/>
<keyword evidence="1" id="KW-0812">Transmembrane</keyword>
<keyword evidence="1" id="KW-1133">Transmembrane helix</keyword>
<evidence type="ECO:0000256" key="1">
    <source>
        <dbReference type="SAM" id="Phobius"/>
    </source>
</evidence>
<sequence length="141" mass="15503">MIVGVVLAFVLLLTAWVLVLLGVGFVLTSFYFYLTTHIGPILSAFICGLIIFILALILIGLVTLFKKMKVSKTKSQVKSAIPDVFSIISKHFGKSILGIGAAGFLLGFSKEARETLINSCCSLFKKYIEEINDKSDDDKRH</sequence>
<name>A9KDR0_COXBN</name>
<dbReference type="Proteomes" id="UP000008555">
    <property type="component" value="Chromosome"/>
</dbReference>
<protein>
    <submittedName>
        <fullName evidence="2">Uncharacterized protein</fullName>
    </submittedName>
</protein>
<dbReference type="KEGG" id="cbd:CBUD_0734"/>
<feature type="transmembrane region" description="Helical" evidence="1">
    <location>
        <begin position="40"/>
        <end position="65"/>
    </location>
</feature>
<dbReference type="AlphaFoldDB" id="A9KDR0"/>
<organism evidence="2 3">
    <name type="scientific">Coxiella burnetii (strain Dugway 5J108-111)</name>
    <dbReference type="NCBI Taxonomy" id="434922"/>
    <lineage>
        <taxon>Bacteria</taxon>
        <taxon>Pseudomonadati</taxon>
        <taxon>Pseudomonadota</taxon>
        <taxon>Gammaproteobacteria</taxon>
        <taxon>Legionellales</taxon>
        <taxon>Coxiellaceae</taxon>
        <taxon>Coxiella</taxon>
    </lineage>
</organism>